<accession>A0A1A8YG99</accession>
<name>A0A1A8YG99_PLAOA</name>
<feature type="region of interest" description="Disordered" evidence="1">
    <location>
        <begin position="1"/>
        <end position="45"/>
    </location>
</feature>
<dbReference type="EMBL" id="FLRD01000004">
    <property type="protein sequence ID" value="SBT30566.1"/>
    <property type="molecule type" value="Genomic_DNA"/>
</dbReference>
<evidence type="ECO:0000256" key="1">
    <source>
        <dbReference type="SAM" id="MobiDB-lite"/>
    </source>
</evidence>
<feature type="compositionally biased region" description="Basic residues" evidence="1">
    <location>
        <begin position="33"/>
        <end position="42"/>
    </location>
</feature>
<dbReference type="EMBL" id="FLRE01000010">
    <property type="protein sequence ID" value="SBT31083.1"/>
    <property type="molecule type" value="Genomic_DNA"/>
</dbReference>
<evidence type="ECO:0000313" key="2">
    <source>
        <dbReference type="EMBL" id="SBT30566.1"/>
    </source>
</evidence>
<evidence type="ECO:0000313" key="4">
    <source>
        <dbReference type="Proteomes" id="UP000078550"/>
    </source>
</evidence>
<keyword evidence="5" id="KW-1185">Reference proteome</keyword>
<feature type="compositionally biased region" description="Basic and acidic residues" evidence="1">
    <location>
        <begin position="1"/>
        <end position="14"/>
    </location>
</feature>
<evidence type="ECO:0000313" key="3">
    <source>
        <dbReference type="EMBL" id="SBT31083.1"/>
    </source>
</evidence>
<gene>
    <name evidence="2" type="ORF">POVWA1_002320</name>
    <name evidence="3" type="ORF">POVWA2_002250</name>
</gene>
<protein>
    <submittedName>
        <fullName evidence="2">Serine/threonine protein phosphatase 2B catalytic subunit A, putative (CNA)</fullName>
    </submittedName>
</protein>
<reference evidence="2" key="1">
    <citation type="submission" date="2016-05" db="EMBL/GenBank/DDBJ databases">
        <authorList>
            <person name="Lavstsen T."/>
            <person name="Jespersen J.S."/>
        </authorList>
    </citation>
    <scope>NUCLEOTIDE SEQUENCE [LARGE SCALE GENOMIC DNA]</scope>
</reference>
<dbReference type="Proteomes" id="UP000078550">
    <property type="component" value="Unassembled WGS sequence"/>
</dbReference>
<organism evidence="2 5">
    <name type="scientific">Plasmodium ovale wallikeri</name>
    <dbReference type="NCBI Taxonomy" id="864142"/>
    <lineage>
        <taxon>Eukaryota</taxon>
        <taxon>Sar</taxon>
        <taxon>Alveolata</taxon>
        <taxon>Apicomplexa</taxon>
        <taxon>Aconoidasida</taxon>
        <taxon>Haemosporida</taxon>
        <taxon>Plasmodiidae</taxon>
        <taxon>Plasmodium</taxon>
        <taxon>Plasmodium (Plasmodium)</taxon>
    </lineage>
</organism>
<proteinExistence type="predicted"/>
<evidence type="ECO:0000313" key="5">
    <source>
        <dbReference type="Proteomes" id="UP000078555"/>
    </source>
</evidence>
<sequence>MEPLPDPKRDRQFKGVEPPPAKGNDSNMLEAKKKTKKTKKRVTTQITSYMHRRKMRARLADAFVVILRRKHLEGEISLGVGYYLTDSFFDRK</sequence>
<dbReference type="Proteomes" id="UP000078555">
    <property type="component" value="Unassembled WGS sequence"/>
</dbReference>
<dbReference type="AlphaFoldDB" id="A0A1A8YG99"/>
<reference evidence="4 5" key="2">
    <citation type="submission" date="2016-05" db="EMBL/GenBank/DDBJ databases">
        <authorList>
            <person name="Naeem Raeece"/>
        </authorList>
    </citation>
    <scope>NUCLEOTIDE SEQUENCE [LARGE SCALE GENOMIC DNA]</scope>
</reference>